<dbReference type="OrthoDB" id="1438245at2"/>
<accession>A0A4R6REZ5</accession>
<dbReference type="Proteomes" id="UP000294593">
    <property type="component" value="Unassembled WGS sequence"/>
</dbReference>
<evidence type="ECO:0000313" key="1">
    <source>
        <dbReference type="EMBL" id="TDP84810.1"/>
    </source>
</evidence>
<evidence type="ECO:0000313" key="2">
    <source>
        <dbReference type="Proteomes" id="UP000294593"/>
    </source>
</evidence>
<gene>
    <name evidence="1" type="ORF">EV672_103384</name>
</gene>
<dbReference type="RefSeq" id="WP_133608070.1">
    <property type="nucleotide sequence ID" value="NZ_SNXW01000003.1"/>
</dbReference>
<name>A0A4R6REZ5_9BURK</name>
<dbReference type="EMBL" id="SNXW01000003">
    <property type="protein sequence ID" value="TDP84810.1"/>
    <property type="molecule type" value="Genomic_DNA"/>
</dbReference>
<keyword evidence="2" id="KW-1185">Reference proteome</keyword>
<dbReference type="AlphaFoldDB" id="A0A4R6REZ5"/>
<reference evidence="1 2" key="1">
    <citation type="submission" date="2019-03" db="EMBL/GenBank/DDBJ databases">
        <title>Genomic Encyclopedia of Type Strains, Phase IV (KMG-IV): sequencing the most valuable type-strain genomes for metagenomic binning, comparative biology and taxonomic classification.</title>
        <authorList>
            <person name="Goeker M."/>
        </authorList>
    </citation>
    <scope>NUCLEOTIDE SEQUENCE [LARGE SCALE GENOMIC DNA]</scope>
    <source>
        <strain evidence="1 2">DSM 11901</strain>
    </source>
</reference>
<comment type="caution">
    <text evidence="1">The sequence shown here is derived from an EMBL/GenBank/DDBJ whole genome shotgun (WGS) entry which is preliminary data.</text>
</comment>
<sequence length="153" mass="17277">MTAQIPEILHYQRRKHELHTEPLASYLEQTGRALPSSGGLCSALWRDYVGEWRVVRKRLYLQALYLGMGGQPLDLAPLFPDHAHDRFGRIFANWYTGVLRSPLGALTDYEHIGWGGTYERYLVMQVVDGVIAQVADVGADSLPRGLPWELDKG</sequence>
<proteinExistence type="predicted"/>
<protein>
    <submittedName>
        <fullName evidence="1">Uncharacterized protein</fullName>
    </submittedName>
</protein>
<organism evidence="1 2">
    <name type="scientific">Aquabacterium commune</name>
    <dbReference type="NCBI Taxonomy" id="70586"/>
    <lineage>
        <taxon>Bacteria</taxon>
        <taxon>Pseudomonadati</taxon>
        <taxon>Pseudomonadota</taxon>
        <taxon>Betaproteobacteria</taxon>
        <taxon>Burkholderiales</taxon>
        <taxon>Aquabacterium</taxon>
    </lineage>
</organism>